<feature type="transmembrane region" description="Helical" evidence="1">
    <location>
        <begin position="103"/>
        <end position="124"/>
    </location>
</feature>
<dbReference type="PROSITE" id="PS51257">
    <property type="entry name" value="PROKAR_LIPOPROTEIN"/>
    <property type="match status" value="1"/>
</dbReference>
<sequence length="169" mass="17062">MRASLLALAGGAIAVLFACSMTWSIVTVPMLDDAEGPVRTASMSGTDLAPLASASAWVALAGVLAVIATKSWGRTIVGAVVLTAGVVIVVSSALTGSKTPSSAWWLLAVAGGIVVAIGGFLVLVRGRQWPGLGRRYEAPGGGTPAAVRHLTPWDAIDSGDDPTTDEQPA</sequence>
<dbReference type="Pfam" id="PF09534">
    <property type="entry name" value="Trp_oprn_chp"/>
    <property type="match status" value="2"/>
</dbReference>
<dbReference type="AlphaFoldDB" id="A0A6J7HY49"/>
<keyword evidence="1" id="KW-1133">Transmembrane helix</keyword>
<reference evidence="2" key="1">
    <citation type="submission" date="2020-05" db="EMBL/GenBank/DDBJ databases">
        <authorList>
            <person name="Chiriac C."/>
            <person name="Salcher M."/>
            <person name="Ghai R."/>
            <person name="Kavagutti S V."/>
        </authorList>
    </citation>
    <scope>NUCLEOTIDE SEQUENCE</scope>
</reference>
<keyword evidence="1" id="KW-0812">Transmembrane</keyword>
<name>A0A6J7HY49_9ZZZZ</name>
<organism evidence="2">
    <name type="scientific">freshwater metagenome</name>
    <dbReference type="NCBI Taxonomy" id="449393"/>
    <lineage>
        <taxon>unclassified sequences</taxon>
        <taxon>metagenomes</taxon>
        <taxon>ecological metagenomes</taxon>
    </lineage>
</organism>
<feature type="transmembrane region" description="Helical" evidence="1">
    <location>
        <begin position="48"/>
        <end position="69"/>
    </location>
</feature>
<proteinExistence type="predicted"/>
<keyword evidence="1" id="KW-0472">Membrane</keyword>
<dbReference type="InterPro" id="IPR019051">
    <property type="entry name" value="Trp_biosyn_TM_oprn/chp"/>
</dbReference>
<accession>A0A6J7HY49</accession>
<evidence type="ECO:0000256" key="1">
    <source>
        <dbReference type="SAM" id="Phobius"/>
    </source>
</evidence>
<protein>
    <submittedName>
        <fullName evidence="2">Unannotated protein</fullName>
    </submittedName>
</protein>
<dbReference type="EMBL" id="CAFBNB010000038">
    <property type="protein sequence ID" value="CAB4923005.1"/>
    <property type="molecule type" value="Genomic_DNA"/>
</dbReference>
<gene>
    <name evidence="2" type="ORF">UFOPK3720_00326</name>
</gene>
<feature type="transmembrane region" description="Helical" evidence="1">
    <location>
        <begin position="76"/>
        <end position="97"/>
    </location>
</feature>
<evidence type="ECO:0000313" key="2">
    <source>
        <dbReference type="EMBL" id="CAB4923005.1"/>
    </source>
</evidence>